<evidence type="ECO:0000313" key="3">
    <source>
        <dbReference type="Proteomes" id="UP000283509"/>
    </source>
</evidence>
<gene>
    <name evidence="2" type="ORF">C7M84_015991</name>
</gene>
<sequence length="703" mass="76059">MCKVAGSSSSRGSAGESGREVSGRRQEGAVKSRSTPHFPDTRGYQGRPRQAATLPARPTPEKRRSDPLLDARTLRQLPQLAPLQRDYSPMSSSPHTPVTPPSTPRLVHRPRPTAIYLADDQAVHLYPGDSRPQTPMSDCQPRQGHHRRRKGGKKARARTAEVGSTERLQSDPYVCLHYGGSPKDAQGPQAQQMTAWRSEYEQPGVPNSQVSQVVIRMNQVSDATLDNFDAVNANVESVQMRRNVWFHSNCAADTQGDATAKKRSSARTNTTTSVCENSFWDGEQDLIQWPDVTSKVSSVYMRPEMHIAAVSCVGEEQKVTVYSSEGMGGGHRHSPGSATPSHRHRSKGSRSSSRDKFAQNGGGDYVSIVPRGEQVAERPNQKALEDEGVARHFSIYDDRRNYSRAPGRRKKTPSGLRRSEDTPTGEGGPSSPSYTCVTDAHASRWTGSEQDLNPAGDAPPLPPRKGQRAEREAEGAKGRAVVEVKFGLQNHVEDFTIIEATRDESRYYGCGDSDAGEGEGERAPGTASCGGRFPPPLQGAHPADTRNTSECSDAGDNTSTFCDKIDKDTTTDSNYRGIDSSLSSLGRHGEPSERASMEDVMPTPDDGTAEPPSREPVPGGGQVAVEAGFSSVRCRSRLTSPGRRRGKTGGPTVKTPVDVLAAEATGQTPVSTVPPVRYCSHNQRTHDPAARSLWPRATPGQAD</sequence>
<feature type="compositionally biased region" description="Basic and acidic residues" evidence="1">
    <location>
        <begin position="587"/>
        <end position="597"/>
    </location>
</feature>
<feature type="compositionally biased region" description="Low complexity" evidence="1">
    <location>
        <begin position="74"/>
        <end position="96"/>
    </location>
</feature>
<feature type="compositionally biased region" description="Basic and acidic residues" evidence="1">
    <location>
        <begin position="374"/>
        <end position="401"/>
    </location>
</feature>
<dbReference type="AlphaFoldDB" id="A0A3R7NT49"/>
<organism evidence="2 3">
    <name type="scientific">Penaeus vannamei</name>
    <name type="common">Whiteleg shrimp</name>
    <name type="synonym">Litopenaeus vannamei</name>
    <dbReference type="NCBI Taxonomy" id="6689"/>
    <lineage>
        <taxon>Eukaryota</taxon>
        <taxon>Metazoa</taxon>
        <taxon>Ecdysozoa</taxon>
        <taxon>Arthropoda</taxon>
        <taxon>Crustacea</taxon>
        <taxon>Multicrustacea</taxon>
        <taxon>Malacostraca</taxon>
        <taxon>Eumalacostraca</taxon>
        <taxon>Eucarida</taxon>
        <taxon>Decapoda</taxon>
        <taxon>Dendrobranchiata</taxon>
        <taxon>Penaeoidea</taxon>
        <taxon>Penaeidae</taxon>
        <taxon>Penaeus</taxon>
    </lineage>
</organism>
<evidence type="ECO:0000256" key="1">
    <source>
        <dbReference type="SAM" id="MobiDB-lite"/>
    </source>
</evidence>
<feature type="region of interest" description="Disordered" evidence="1">
    <location>
        <begin position="125"/>
        <end position="166"/>
    </location>
</feature>
<feature type="compositionally biased region" description="Basic and acidic residues" evidence="1">
    <location>
        <begin position="17"/>
        <end position="30"/>
    </location>
</feature>
<feature type="compositionally biased region" description="Low complexity" evidence="1">
    <location>
        <begin position="1"/>
        <end position="16"/>
    </location>
</feature>
<dbReference type="EMBL" id="QCYY01003001">
    <property type="protein sequence ID" value="ROT66015.1"/>
    <property type="molecule type" value="Genomic_DNA"/>
</dbReference>
<name>A0A3R7NT49_PENVA</name>
<feature type="compositionally biased region" description="Basic and acidic residues" evidence="1">
    <location>
        <begin position="59"/>
        <end position="73"/>
    </location>
</feature>
<feature type="compositionally biased region" description="Polar residues" evidence="1">
    <location>
        <begin position="545"/>
        <end position="561"/>
    </location>
</feature>
<feature type="region of interest" description="Disordered" evidence="1">
    <location>
        <begin position="1"/>
        <end position="107"/>
    </location>
</feature>
<accession>A0A3R7NT49</accession>
<proteinExistence type="predicted"/>
<feature type="compositionally biased region" description="Basic and acidic residues" evidence="1">
    <location>
        <begin position="467"/>
        <end position="478"/>
    </location>
</feature>
<reference evidence="2 3" key="1">
    <citation type="submission" date="2018-04" db="EMBL/GenBank/DDBJ databases">
        <authorList>
            <person name="Zhang X."/>
            <person name="Yuan J."/>
            <person name="Li F."/>
            <person name="Xiang J."/>
        </authorList>
    </citation>
    <scope>NUCLEOTIDE SEQUENCE [LARGE SCALE GENOMIC DNA]</scope>
    <source>
        <tissue evidence="2">Muscle</tissue>
    </source>
</reference>
<dbReference type="Proteomes" id="UP000283509">
    <property type="component" value="Unassembled WGS sequence"/>
</dbReference>
<comment type="caution">
    <text evidence="2">The sequence shown here is derived from an EMBL/GenBank/DDBJ whole genome shotgun (WGS) entry which is preliminary data.</text>
</comment>
<reference evidence="2 3" key="2">
    <citation type="submission" date="2019-01" db="EMBL/GenBank/DDBJ databases">
        <title>The decoding of complex shrimp genome reveals the adaptation for benthos swimmer, frequently molting mechanism and breeding impact on genome.</title>
        <authorList>
            <person name="Sun Y."/>
            <person name="Gao Y."/>
            <person name="Yu Y."/>
        </authorList>
    </citation>
    <scope>NUCLEOTIDE SEQUENCE [LARGE SCALE GENOMIC DNA]</scope>
    <source>
        <tissue evidence="2">Muscle</tissue>
    </source>
</reference>
<evidence type="ECO:0000313" key="2">
    <source>
        <dbReference type="EMBL" id="ROT66015.1"/>
    </source>
</evidence>
<protein>
    <submittedName>
        <fullName evidence="2">Uncharacterized protein</fullName>
    </submittedName>
</protein>
<feature type="compositionally biased region" description="Basic residues" evidence="1">
    <location>
        <begin position="143"/>
        <end position="157"/>
    </location>
</feature>
<feature type="region of interest" description="Disordered" evidence="1">
    <location>
        <begin position="506"/>
        <end position="703"/>
    </location>
</feature>
<feature type="region of interest" description="Disordered" evidence="1">
    <location>
        <begin position="323"/>
        <end position="478"/>
    </location>
</feature>
<keyword evidence="3" id="KW-1185">Reference proteome</keyword>